<keyword evidence="4" id="KW-0227">DNA damage</keyword>
<dbReference type="InterPro" id="IPR050326">
    <property type="entry name" value="NAD_dep_DNA_ligaseB"/>
</dbReference>
<evidence type="ECO:0000256" key="4">
    <source>
        <dbReference type="ARBA" id="ARBA00022763"/>
    </source>
</evidence>
<evidence type="ECO:0000256" key="2">
    <source>
        <dbReference type="ARBA" id="ARBA00022598"/>
    </source>
</evidence>
<dbReference type="GO" id="GO:0006281">
    <property type="term" value="P:DNA repair"/>
    <property type="evidence" value="ECO:0007669"/>
    <property type="project" value="UniProtKB-KW"/>
</dbReference>
<dbReference type="PANTHER" id="PTHR47810">
    <property type="entry name" value="DNA LIGASE"/>
    <property type="match status" value="1"/>
</dbReference>
<dbReference type="InterPro" id="IPR012340">
    <property type="entry name" value="NA-bd_OB-fold"/>
</dbReference>
<organism evidence="6 7">
    <name type="scientific">Brevundimonas phage vB_BgoS-Bajun</name>
    <dbReference type="NCBI Taxonomy" id="2948594"/>
    <lineage>
        <taxon>Viruses</taxon>
        <taxon>Duplodnaviria</taxon>
        <taxon>Heunggongvirae</taxon>
        <taxon>Uroviricota</taxon>
        <taxon>Caudoviricetes</taxon>
        <taxon>Dolichocephalovirinae</taxon>
    </lineage>
</organism>
<dbReference type="Gene3D" id="2.40.50.140">
    <property type="entry name" value="Nucleic acid-binding proteins"/>
    <property type="match status" value="1"/>
</dbReference>
<keyword evidence="5" id="KW-0234">DNA repair</keyword>
<keyword evidence="2 6" id="KW-0436">Ligase</keyword>
<dbReference type="SUPFAM" id="SSF50249">
    <property type="entry name" value="Nucleic acid-binding proteins"/>
    <property type="match status" value="1"/>
</dbReference>
<dbReference type="SUPFAM" id="SSF56091">
    <property type="entry name" value="DNA ligase/mRNA capping enzyme, catalytic domain"/>
    <property type="match status" value="1"/>
</dbReference>
<evidence type="ECO:0000256" key="1">
    <source>
        <dbReference type="ARBA" id="ARBA00007572"/>
    </source>
</evidence>
<evidence type="ECO:0000256" key="5">
    <source>
        <dbReference type="ARBA" id="ARBA00023204"/>
    </source>
</evidence>
<sequence length="340" mass="37599">MPKPKTPKPPKPFKPFGRFRIMLADTDAIKPADFDKLTYPLLGSLKKDGIRAAVSPIPPADIDKGLVHTETGWKIDRAYLDENGAHHAITRAILPVANRHARALLETLPPGTDGEIGVMIDGVLNFRASTSAIMTQDGEPDIRFFVFDNFLAPGGKLKRYQALCAMRAYLPSWVVIVEQVLLTNADEARAYYFKAVEAGEEGVIFCSIEGPYKPNRSTFKEGWMLKGKEKASIEITVTGVEEEFENTNEKKLDERGLAKRSTHKENKVGKGVMGVLLGTHPDFPGKIIRVGSGFDAKTKKEYWLNPPLGQLATIEYVVAGGYDVPRNTSFKGLRDPRDLS</sequence>
<accession>A0A9E7N712</accession>
<proteinExistence type="inferred from homology"/>
<evidence type="ECO:0000313" key="6">
    <source>
        <dbReference type="EMBL" id="UTC29637.1"/>
    </source>
</evidence>
<evidence type="ECO:0000313" key="7">
    <source>
        <dbReference type="Proteomes" id="UP001057427"/>
    </source>
</evidence>
<reference evidence="6" key="1">
    <citation type="submission" date="2022-05" db="EMBL/GenBank/DDBJ databases">
        <authorList>
            <person name="Friedrich I."/>
            <person name="Poehlein A."/>
            <person name="Schneider D."/>
            <person name="Hertel R."/>
            <person name="Daniel R."/>
        </authorList>
    </citation>
    <scope>NUCLEOTIDE SEQUENCE</scope>
</reference>
<keyword evidence="7" id="KW-1185">Reference proteome</keyword>
<dbReference type="PANTHER" id="PTHR47810:SF1">
    <property type="entry name" value="DNA LIGASE B"/>
    <property type="match status" value="1"/>
</dbReference>
<dbReference type="EMBL" id="ON529858">
    <property type="protein sequence ID" value="UTC29637.1"/>
    <property type="molecule type" value="Genomic_DNA"/>
</dbReference>
<dbReference type="Proteomes" id="UP001057427">
    <property type="component" value="Segment"/>
</dbReference>
<protein>
    <submittedName>
        <fullName evidence="6">DNA ligase</fullName>
    </submittedName>
</protein>
<gene>
    <name evidence="6" type="ORF">BAJUN_00070</name>
</gene>
<dbReference type="Gene3D" id="3.30.470.30">
    <property type="entry name" value="DNA ligase/mRNA capping enzyme"/>
    <property type="match status" value="1"/>
</dbReference>
<comment type="similarity">
    <text evidence="1">Belongs to the ATP-dependent DNA ligase family.</text>
</comment>
<name>A0A9E7N712_9CAUD</name>
<dbReference type="GO" id="GO:0006260">
    <property type="term" value="P:DNA replication"/>
    <property type="evidence" value="ECO:0007669"/>
    <property type="project" value="UniProtKB-KW"/>
</dbReference>
<evidence type="ECO:0000256" key="3">
    <source>
        <dbReference type="ARBA" id="ARBA00022705"/>
    </source>
</evidence>
<dbReference type="Gene3D" id="3.30.1490.70">
    <property type="match status" value="1"/>
</dbReference>
<dbReference type="GO" id="GO:0016874">
    <property type="term" value="F:ligase activity"/>
    <property type="evidence" value="ECO:0007669"/>
    <property type="project" value="UniProtKB-KW"/>
</dbReference>
<keyword evidence="3" id="KW-0235">DNA replication</keyword>